<organism evidence="3 4">
    <name type="scientific">Exophiala spinifera</name>
    <dbReference type="NCBI Taxonomy" id="91928"/>
    <lineage>
        <taxon>Eukaryota</taxon>
        <taxon>Fungi</taxon>
        <taxon>Dikarya</taxon>
        <taxon>Ascomycota</taxon>
        <taxon>Pezizomycotina</taxon>
        <taxon>Eurotiomycetes</taxon>
        <taxon>Chaetothyriomycetidae</taxon>
        <taxon>Chaetothyriales</taxon>
        <taxon>Herpotrichiellaceae</taxon>
        <taxon>Exophiala</taxon>
    </lineage>
</organism>
<dbReference type="GO" id="GO:0016491">
    <property type="term" value="F:oxidoreductase activity"/>
    <property type="evidence" value="ECO:0007669"/>
    <property type="project" value="UniProtKB-KW"/>
</dbReference>
<dbReference type="AlphaFoldDB" id="A0A0D2BEE1"/>
<keyword evidence="4" id="KW-1185">Reference proteome</keyword>
<dbReference type="HOGENOM" id="CLU_040452_2_0_1"/>
<comment type="similarity">
    <text evidence="1">Belongs to the LDH2/MDH2 oxidoreductase family.</text>
</comment>
<name>A0A0D2BEE1_9EURO</name>
<sequence>MSDNAQEVNYVKPADHQKFVQDVLCANGVSRENATIISNCLLQADLRGVDTHGANRIPTYIERIRNKILDPAATPVLTQVTPVAASVDAKNGFGFVAAHLAMTRAIDMAKEFGIGMVSVKHSNHYGMAAWMVQQAVDANMMSLVFTNSSAAQPVWGGRTKTMGVSPLACGAPGGTPERPFILDMAPSVAARGKVYKALRRGEKIPLDWALDKEGRPTDDPAKALEGVMLPMGGPKGSALSIMMDVFSGVLSGSAFAGHVGGPYDFTKPADVGHFLVAIKPDLFMSLDDFRSRMEYLYQKVVTSEKMPEVDRIYFPGEIELLNKEKRLKEGVPFTLTEIKNMNKEAELAGVEKMKYT</sequence>
<dbReference type="VEuPathDB" id="FungiDB:PV08_11869"/>
<evidence type="ECO:0000256" key="1">
    <source>
        <dbReference type="ARBA" id="ARBA00006056"/>
    </source>
</evidence>
<dbReference type="Gene3D" id="1.10.1530.10">
    <property type="match status" value="1"/>
</dbReference>
<keyword evidence="2" id="KW-0560">Oxidoreductase</keyword>
<dbReference type="Proteomes" id="UP000053328">
    <property type="component" value="Unassembled WGS sequence"/>
</dbReference>
<dbReference type="PANTHER" id="PTHR11091">
    <property type="entry name" value="OXIDOREDUCTASE-RELATED"/>
    <property type="match status" value="1"/>
</dbReference>
<dbReference type="RefSeq" id="XP_016229985.1">
    <property type="nucleotide sequence ID" value="XM_016386177.1"/>
</dbReference>
<dbReference type="Pfam" id="PF02615">
    <property type="entry name" value="Ldh_2"/>
    <property type="match status" value="1"/>
</dbReference>
<accession>A0A0D2BEE1</accession>
<protein>
    <recommendedName>
        <fullName evidence="5">Malate/L-lactate dehydrogenase</fullName>
    </recommendedName>
</protein>
<dbReference type="InterPro" id="IPR043143">
    <property type="entry name" value="Mal/L-sulf/L-lact_DH-like_NADP"/>
</dbReference>
<evidence type="ECO:0000313" key="3">
    <source>
        <dbReference type="EMBL" id="KIW09769.1"/>
    </source>
</evidence>
<dbReference type="InterPro" id="IPR036111">
    <property type="entry name" value="Mal/L-sulfo/L-lacto_DH-like_sf"/>
</dbReference>
<dbReference type="PANTHER" id="PTHR11091:SF0">
    <property type="entry name" value="MALATE DEHYDROGENASE"/>
    <property type="match status" value="1"/>
</dbReference>
<evidence type="ECO:0000313" key="4">
    <source>
        <dbReference type="Proteomes" id="UP000053328"/>
    </source>
</evidence>
<reference evidence="3 4" key="1">
    <citation type="submission" date="2015-01" db="EMBL/GenBank/DDBJ databases">
        <title>The Genome Sequence of Exophiala spinifera CBS89968.</title>
        <authorList>
            <consortium name="The Broad Institute Genomics Platform"/>
            <person name="Cuomo C."/>
            <person name="de Hoog S."/>
            <person name="Gorbushina A."/>
            <person name="Stielow B."/>
            <person name="Teixiera M."/>
            <person name="Abouelleil A."/>
            <person name="Chapman S.B."/>
            <person name="Priest M."/>
            <person name="Young S.K."/>
            <person name="Wortman J."/>
            <person name="Nusbaum C."/>
            <person name="Birren B."/>
        </authorList>
    </citation>
    <scope>NUCLEOTIDE SEQUENCE [LARGE SCALE GENOMIC DNA]</scope>
    <source>
        <strain evidence="3 4">CBS 89968</strain>
    </source>
</reference>
<dbReference type="SUPFAM" id="SSF89733">
    <property type="entry name" value="L-sulfolactate dehydrogenase-like"/>
    <property type="match status" value="1"/>
</dbReference>
<dbReference type="STRING" id="91928.A0A0D2BEE1"/>
<dbReference type="InterPro" id="IPR043144">
    <property type="entry name" value="Mal/L-sulf/L-lact_DH-like_ah"/>
</dbReference>
<dbReference type="GeneID" id="27338952"/>
<evidence type="ECO:0000256" key="2">
    <source>
        <dbReference type="ARBA" id="ARBA00023002"/>
    </source>
</evidence>
<evidence type="ECO:0008006" key="5">
    <source>
        <dbReference type="Google" id="ProtNLM"/>
    </source>
</evidence>
<dbReference type="EMBL" id="KN847502">
    <property type="protein sequence ID" value="KIW09769.1"/>
    <property type="molecule type" value="Genomic_DNA"/>
</dbReference>
<dbReference type="Gene3D" id="3.30.1370.60">
    <property type="entry name" value="Hypothetical oxidoreductase yiak, domain 2"/>
    <property type="match status" value="1"/>
</dbReference>
<gene>
    <name evidence="3" type="ORF">PV08_11869</name>
</gene>
<dbReference type="InterPro" id="IPR003767">
    <property type="entry name" value="Malate/L-lactate_DH-like"/>
</dbReference>
<dbReference type="OrthoDB" id="7881616at2759"/>
<proteinExistence type="inferred from homology"/>